<evidence type="ECO:0000313" key="2">
    <source>
        <dbReference type="Proteomes" id="UP000789405"/>
    </source>
</evidence>
<gene>
    <name evidence="1" type="ORF">DERYTH_LOCUS8309</name>
</gene>
<evidence type="ECO:0000313" key="1">
    <source>
        <dbReference type="EMBL" id="CAG8614419.1"/>
    </source>
</evidence>
<proteinExistence type="predicted"/>
<comment type="caution">
    <text evidence="1">The sequence shown here is derived from an EMBL/GenBank/DDBJ whole genome shotgun (WGS) entry which is preliminary data.</text>
</comment>
<keyword evidence="2" id="KW-1185">Reference proteome</keyword>
<reference evidence="1" key="1">
    <citation type="submission" date="2021-06" db="EMBL/GenBank/DDBJ databases">
        <authorList>
            <person name="Kallberg Y."/>
            <person name="Tangrot J."/>
            <person name="Rosling A."/>
        </authorList>
    </citation>
    <scope>NUCLEOTIDE SEQUENCE</scope>
    <source>
        <strain evidence="1">MA453B</strain>
    </source>
</reference>
<name>A0A9N9CVV9_9GLOM</name>
<protein>
    <submittedName>
        <fullName evidence="1">15187_t:CDS:1</fullName>
    </submittedName>
</protein>
<organism evidence="1 2">
    <name type="scientific">Dentiscutata erythropus</name>
    <dbReference type="NCBI Taxonomy" id="1348616"/>
    <lineage>
        <taxon>Eukaryota</taxon>
        <taxon>Fungi</taxon>
        <taxon>Fungi incertae sedis</taxon>
        <taxon>Mucoromycota</taxon>
        <taxon>Glomeromycotina</taxon>
        <taxon>Glomeromycetes</taxon>
        <taxon>Diversisporales</taxon>
        <taxon>Gigasporaceae</taxon>
        <taxon>Dentiscutata</taxon>
    </lineage>
</organism>
<dbReference type="AlphaFoldDB" id="A0A9N9CVV9"/>
<dbReference type="EMBL" id="CAJVPY010004265">
    <property type="protein sequence ID" value="CAG8614419.1"/>
    <property type="molecule type" value="Genomic_DNA"/>
</dbReference>
<sequence>MVKTGNDTPNHAHICREATQEWNKIKAKSAEEINDIIKKHLTIPFNLYNIQTMKSRYFVPEESSTSFLSTINSVEPISEIPINAAAQKSVTNKIEIAEKKTLRT</sequence>
<accession>A0A9N9CVV9</accession>
<dbReference type="OrthoDB" id="2356492at2759"/>
<dbReference type="Proteomes" id="UP000789405">
    <property type="component" value="Unassembled WGS sequence"/>
</dbReference>